<dbReference type="EMBL" id="GGLE01002559">
    <property type="protein sequence ID" value="MBY06685.1"/>
    <property type="molecule type" value="Transcribed_RNA"/>
</dbReference>
<organism evidence="10">
    <name type="scientific">Ornithodoros turicata</name>
    <dbReference type="NCBI Taxonomy" id="34597"/>
    <lineage>
        <taxon>Eukaryota</taxon>
        <taxon>Metazoa</taxon>
        <taxon>Ecdysozoa</taxon>
        <taxon>Arthropoda</taxon>
        <taxon>Chelicerata</taxon>
        <taxon>Arachnida</taxon>
        <taxon>Acari</taxon>
        <taxon>Parasitiformes</taxon>
        <taxon>Ixodida</taxon>
        <taxon>Ixodoidea</taxon>
        <taxon>Argasidae</taxon>
        <taxon>Ornithodorinae</taxon>
        <taxon>Ornithodoros</taxon>
    </lineage>
</organism>
<dbReference type="GO" id="GO:0031145">
    <property type="term" value="P:anaphase-promoting complex-dependent catabolic process"/>
    <property type="evidence" value="ECO:0007669"/>
    <property type="project" value="InterPro"/>
</dbReference>
<reference evidence="10" key="1">
    <citation type="submission" date="2018-03" db="EMBL/GenBank/DDBJ databases">
        <title>The relapsing fever spirochete Borrelia turicatae persists in the highly oxidative environment of its soft-bodied tick vector.</title>
        <authorList>
            <person name="Bourret T.J."/>
            <person name="Boyle W.K."/>
            <person name="Valenzuela J.G."/>
            <person name="Oliveira F."/>
            <person name="Lopez J.E."/>
        </authorList>
    </citation>
    <scope>NUCLEOTIDE SEQUENCE</scope>
    <source>
        <strain evidence="10">Kansas strain/isolate</strain>
        <tissue evidence="10">Salivary glands</tissue>
    </source>
</reference>
<dbReference type="InterPro" id="IPR036322">
    <property type="entry name" value="WD40_repeat_dom_sf"/>
</dbReference>
<feature type="compositionally biased region" description="Acidic residues" evidence="6">
    <location>
        <begin position="760"/>
        <end position="775"/>
    </location>
</feature>
<dbReference type="InterPro" id="IPR056358">
    <property type="entry name" value="APC4_C"/>
</dbReference>
<protein>
    <recommendedName>
        <fullName evidence="1">Anaphase-promoting complex subunit 4</fullName>
    </recommendedName>
</protein>
<dbReference type="InterPro" id="IPR015943">
    <property type="entry name" value="WD40/YVTN_repeat-like_dom_sf"/>
</dbReference>
<evidence type="ECO:0000256" key="1">
    <source>
        <dbReference type="ARBA" id="ARBA00016067"/>
    </source>
</evidence>
<feature type="region of interest" description="Disordered" evidence="6">
    <location>
        <begin position="741"/>
        <end position="775"/>
    </location>
</feature>
<accession>A0A2R5LB43</accession>
<evidence type="ECO:0000256" key="5">
    <source>
        <dbReference type="ARBA" id="ARBA00023306"/>
    </source>
</evidence>
<keyword evidence="3" id="KW-0498">Mitosis</keyword>
<dbReference type="SUPFAM" id="SSF50978">
    <property type="entry name" value="WD40 repeat-like"/>
    <property type="match status" value="1"/>
</dbReference>
<name>A0A2R5LB43_9ACAR</name>
<evidence type="ECO:0000256" key="6">
    <source>
        <dbReference type="SAM" id="MobiDB-lite"/>
    </source>
</evidence>
<dbReference type="PANTHER" id="PTHR13260:SF0">
    <property type="entry name" value="ANAPHASE-PROMOTING COMPLEX SUBUNIT 4"/>
    <property type="match status" value="1"/>
</dbReference>
<dbReference type="GO" id="GO:0070979">
    <property type="term" value="P:protein K11-linked ubiquitination"/>
    <property type="evidence" value="ECO:0007669"/>
    <property type="project" value="TreeGrafter"/>
</dbReference>
<dbReference type="Gene3D" id="2.130.10.10">
    <property type="entry name" value="YVTN repeat-like/Quinoprotein amine dehydrogenase"/>
    <property type="match status" value="1"/>
</dbReference>
<evidence type="ECO:0000259" key="8">
    <source>
        <dbReference type="Pfam" id="PF12896"/>
    </source>
</evidence>
<feature type="domain" description="Anaphase-promoting complex subunit 4 long" evidence="8">
    <location>
        <begin position="235"/>
        <end position="435"/>
    </location>
</feature>
<evidence type="ECO:0000259" key="9">
    <source>
        <dbReference type="Pfam" id="PF23405"/>
    </source>
</evidence>
<dbReference type="Pfam" id="PF12896">
    <property type="entry name" value="ANAPC4"/>
    <property type="match status" value="1"/>
</dbReference>
<dbReference type="GO" id="GO:0005680">
    <property type="term" value="C:anaphase-promoting complex"/>
    <property type="evidence" value="ECO:0007669"/>
    <property type="project" value="InterPro"/>
</dbReference>
<dbReference type="PANTHER" id="PTHR13260">
    <property type="entry name" value="ANAPHASE PROMOTING COMPLEX SUBUNIT 4 APC4"/>
    <property type="match status" value="1"/>
</dbReference>
<proteinExistence type="predicted"/>
<evidence type="ECO:0000259" key="7">
    <source>
        <dbReference type="Pfam" id="PF12894"/>
    </source>
</evidence>
<keyword evidence="4" id="KW-0833">Ubl conjugation pathway</keyword>
<dbReference type="InterPro" id="IPR024977">
    <property type="entry name" value="Apc4-like_WD40_dom"/>
</dbReference>
<keyword evidence="2" id="KW-0132">Cell division</keyword>
<dbReference type="Pfam" id="PF12894">
    <property type="entry name" value="ANAPC4_WD40"/>
    <property type="match status" value="1"/>
</dbReference>
<dbReference type="GO" id="GO:0051301">
    <property type="term" value="P:cell division"/>
    <property type="evidence" value="ECO:0007669"/>
    <property type="project" value="UniProtKB-KW"/>
</dbReference>
<evidence type="ECO:0000256" key="4">
    <source>
        <dbReference type="ARBA" id="ARBA00022786"/>
    </source>
</evidence>
<feature type="domain" description="Anaphase-promoting complex subunit 4-like WD40" evidence="7">
    <location>
        <begin position="19"/>
        <end position="110"/>
    </location>
</feature>
<evidence type="ECO:0000256" key="2">
    <source>
        <dbReference type="ARBA" id="ARBA00022618"/>
    </source>
</evidence>
<evidence type="ECO:0000256" key="3">
    <source>
        <dbReference type="ARBA" id="ARBA00022776"/>
    </source>
</evidence>
<dbReference type="AlphaFoldDB" id="A0A2R5LB43"/>
<dbReference type="GO" id="GO:0034399">
    <property type="term" value="C:nuclear periphery"/>
    <property type="evidence" value="ECO:0007669"/>
    <property type="project" value="TreeGrafter"/>
</dbReference>
<dbReference type="InterPro" id="IPR024790">
    <property type="entry name" value="APC4_long_dom"/>
</dbReference>
<dbReference type="InterPro" id="IPR024789">
    <property type="entry name" value="APC4"/>
</dbReference>
<feature type="compositionally biased region" description="Basic and acidic residues" evidence="6">
    <location>
        <begin position="749"/>
        <end position="759"/>
    </location>
</feature>
<dbReference type="Pfam" id="PF23405">
    <property type="entry name" value="WD40_APC4_C-half"/>
    <property type="match status" value="1"/>
</dbReference>
<feature type="domain" description="Anaphase-promoting complex subunit 4 C-terminal half WD40" evidence="9">
    <location>
        <begin position="584"/>
        <end position="738"/>
    </location>
</feature>
<keyword evidence="5" id="KW-0131">Cell cycle</keyword>
<evidence type="ECO:0000313" key="10">
    <source>
        <dbReference type="EMBL" id="MBY06685.1"/>
    </source>
</evidence>
<sequence length="775" mass="86942">MTSFRQIEERHVPAEVAFMLWSPKLDLIALALVQGEVALHRLSWKRVWLRPPPGGKENKTAVQSLAWRPDGKLLAIAYDTGSITLCSVENADVIHTLEVKACVSALTWVSNGCIAQNHETPCSIYNDLSHIYLSKLPSLNKSYGTSSGKLCSENVEDSKKLKDQEDFNILVVGTTTGKVLMHSYGVFLCGEFELDIGTYNRNQAPTIVSAALSEDFGQLSLVVEWDEGAGKCLCLQNYSVPLLQKKSRELQVVALKYGQISSLLSYLSSTIMAITEAWEDILLEIDSKLAKYAQEKQQLSNGTVSDDFLELLMFGTPSDVLEKFLLHDLTDKGLKKLGHSVELCYCNIQKHILKNLQSVGHSLYFHFLDLQGMARWDEKFGALGLSKEAVTCALKSTGAFLMKSMELLQVIDSSMKNFKAFFRWLYTVILRLSDEPVPSEVTRVTQQDISFVANFLTESFAVEWDENKSSSFSLERVGQYLKDEQLPFPPLGQNDWIRFLESAQGFDSDLLVPHDPRKSLVQQHKELEEASNDAFVGPAEVLAKNVARQTQVLLAVTKTKHSVVSQLMSPKERCIYTAVAPDSMCRRDIYLFRGGADEGCVEVVRLVIGNLRDATPADHDQAVVRDCRNTVLDLQLYSADILSILLSETTPSGEQSVPILVQFPMKHILPFFRQVTKQASAYDAVTERDLPAVDIAQFLDKLNYRRLENVKASAFAVSGARSVACVLFQSRRRVRLFEMDVEEEEEEQNLERSPAKEVLDPEMSDLQDEDKENSF</sequence>